<keyword evidence="2" id="KW-0812">Transmembrane</keyword>
<dbReference type="STRING" id="858619.CVAR_2131"/>
<dbReference type="Proteomes" id="UP000006659">
    <property type="component" value="Chromosome"/>
</dbReference>
<dbReference type="AlphaFoldDB" id="G0HF29"/>
<feature type="transmembrane region" description="Helical" evidence="2">
    <location>
        <begin position="107"/>
        <end position="128"/>
    </location>
</feature>
<dbReference type="HOGENOM" id="CLU_635719_0_0_11"/>
<sequence>MPSSYDLYATLGLDRGRSPEQLAAELDQQLEGVTRETPQWNELSAARAVLGDPVRRSMYDQRLDDASQTVTPAEIQQLAAMNVGAASGSARGGFLGRAWRESPKMTATAGVLAVAVLVVGGLAIGSAVGGGDDDDTSSASASGSSSGDGSSDQSVELDPDDPHYEAQKAFQSWTFLGDGEKVSVGTAKEYEYNDGESKYTFPDGYDYEYSLSNFRTFVQTVPGDPDAPADHPDSKESTGAGFACVDITGTNLSKERKDVLDYSESKGYGTKPMTDEEAARLVAADIITDMPSSDSVRFISNDDYLYEPMDDSSKFNLKSSATLYEGLFPVGVDNYEDYATAQDETQGLTVEDFDDYSDYEDAVKERKEQRREAAVQVNGNSFTTSACFNVPAAENFNTASGFVILPPQHASHRADTEAVGWRFDLDPAQEF</sequence>
<proteinExistence type="predicted"/>
<dbReference type="RefSeq" id="WP_014010636.1">
    <property type="nucleotide sequence ID" value="NC_015859.1"/>
</dbReference>
<feature type="region of interest" description="Disordered" evidence="1">
    <location>
        <begin position="128"/>
        <end position="161"/>
    </location>
</feature>
<accession>G0HF29</accession>
<organism evidence="3 4">
    <name type="scientific">Corynebacterium variabile (strain DSM 44702 / CIP 107183 / JCM 12073 / NCIMB 30131)</name>
    <name type="common">Corynebacterium mooreparkense</name>
    <dbReference type="NCBI Taxonomy" id="858619"/>
    <lineage>
        <taxon>Bacteria</taxon>
        <taxon>Bacillati</taxon>
        <taxon>Actinomycetota</taxon>
        <taxon>Actinomycetes</taxon>
        <taxon>Mycobacteriales</taxon>
        <taxon>Corynebacteriaceae</taxon>
        <taxon>Corynebacterium</taxon>
    </lineage>
</organism>
<keyword evidence="2" id="KW-1133">Transmembrane helix</keyword>
<evidence type="ECO:0000256" key="1">
    <source>
        <dbReference type="SAM" id="MobiDB-lite"/>
    </source>
</evidence>
<evidence type="ECO:0008006" key="5">
    <source>
        <dbReference type="Google" id="ProtNLM"/>
    </source>
</evidence>
<name>G0HF29_CORVD</name>
<dbReference type="KEGG" id="cva:CVAR_2131"/>
<evidence type="ECO:0000256" key="2">
    <source>
        <dbReference type="SAM" id="Phobius"/>
    </source>
</evidence>
<gene>
    <name evidence="3" type="ordered locus">CVAR_2131</name>
</gene>
<keyword evidence="2" id="KW-0472">Membrane</keyword>
<feature type="compositionally biased region" description="Low complexity" evidence="1">
    <location>
        <begin position="137"/>
        <end position="154"/>
    </location>
</feature>
<evidence type="ECO:0000313" key="3">
    <source>
        <dbReference type="EMBL" id="AEK37481.1"/>
    </source>
</evidence>
<protein>
    <recommendedName>
        <fullName evidence="5">J domain-containing protein</fullName>
    </recommendedName>
</protein>
<reference evidence="3 4" key="1">
    <citation type="journal article" date="2011" name="BMC Genomics">
        <title>Complete genome sequence of Corynebacterium variabile DSM 44702 isolated from the surface of smear-ripened cheeses and insights into cheese ripening and flavor generation.</title>
        <authorList>
            <person name="Schroeder J."/>
            <person name="Maus I."/>
            <person name="Trost E."/>
            <person name="Tauch A."/>
        </authorList>
    </citation>
    <scope>NUCLEOTIDE SEQUENCE [LARGE SCALE GENOMIC DNA]</scope>
    <source>
        <strain evidence="4">DSM 44702 / JCM 12073 / NCIMB 30131</strain>
    </source>
</reference>
<evidence type="ECO:0000313" key="4">
    <source>
        <dbReference type="Proteomes" id="UP000006659"/>
    </source>
</evidence>
<dbReference type="EMBL" id="CP002917">
    <property type="protein sequence ID" value="AEK37481.1"/>
    <property type="molecule type" value="Genomic_DNA"/>
</dbReference>